<proteinExistence type="predicted"/>
<name>A0A453QLV7_AEGTS</name>
<protein>
    <submittedName>
        <fullName evidence="1">Uncharacterized protein</fullName>
    </submittedName>
</protein>
<keyword evidence="2" id="KW-1185">Reference proteome</keyword>
<evidence type="ECO:0000313" key="2">
    <source>
        <dbReference type="Proteomes" id="UP000015105"/>
    </source>
</evidence>
<reference evidence="1" key="3">
    <citation type="journal article" date="2017" name="Nature">
        <title>Genome sequence of the progenitor of the wheat D genome Aegilops tauschii.</title>
        <authorList>
            <person name="Luo M.C."/>
            <person name="Gu Y.Q."/>
            <person name="Puiu D."/>
            <person name="Wang H."/>
            <person name="Twardziok S.O."/>
            <person name="Deal K.R."/>
            <person name="Huo N."/>
            <person name="Zhu T."/>
            <person name="Wang L."/>
            <person name="Wang Y."/>
            <person name="McGuire P.E."/>
            <person name="Liu S."/>
            <person name="Long H."/>
            <person name="Ramasamy R.K."/>
            <person name="Rodriguez J.C."/>
            <person name="Van S.L."/>
            <person name="Yuan L."/>
            <person name="Wang Z."/>
            <person name="Xia Z."/>
            <person name="Xiao L."/>
            <person name="Anderson O.D."/>
            <person name="Ouyang S."/>
            <person name="Liang Y."/>
            <person name="Zimin A.V."/>
            <person name="Pertea G."/>
            <person name="Qi P."/>
            <person name="Bennetzen J.L."/>
            <person name="Dai X."/>
            <person name="Dawson M.W."/>
            <person name="Muller H.G."/>
            <person name="Kugler K."/>
            <person name="Rivarola-Duarte L."/>
            <person name="Spannagl M."/>
            <person name="Mayer K.F.X."/>
            <person name="Lu F.H."/>
            <person name="Bevan M.W."/>
            <person name="Leroy P."/>
            <person name="Li P."/>
            <person name="You F.M."/>
            <person name="Sun Q."/>
            <person name="Liu Z."/>
            <person name="Lyons E."/>
            <person name="Wicker T."/>
            <person name="Salzberg S.L."/>
            <person name="Devos K.M."/>
            <person name="Dvorak J."/>
        </authorList>
    </citation>
    <scope>NUCLEOTIDE SEQUENCE [LARGE SCALE GENOMIC DNA]</scope>
    <source>
        <strain evidence="1">cv. AL8/78</strain>
    </source>
</reference>
<dbReference type="PANTHER" id="PTHR33087">
    <property type="entry name" value="OS07G0539200 PROTEIN"/>
    <property type="match status" value="1"/>
</dbReference>
<sequence>IEEILGKKVRVDRLDSRTQERGHTKTFACWVWTNDVAHIPTKHTLGVLPRGAGRVKEMQGYSPPDRRVAPPPGTTDYTMLIHVYRVEDWTPP</sequence>
<dbReference type="AlphaFoldDB" id="A0A453QLV7"/>
<reference evidence="2" key="2">
    <citation type="journal article" date="2017" name="Nat. Plants">
        <title>The Aegilops tauschii genome reveals multiple impacts of transposons.</title>
        <authorList>
            <person name="Zhao G."/>
            <person name="Zou C."/>
            <person name="Li K."/>
            <person name="Wang K."/>
            <person name="Li T."/>
            <person name="Gao L."/>
            <person name="Zhang X."/>
            <person name="Wang H."/>
            <person name="Yang Z."/>
            <person name="Liu X."/>
            <person name="Jiang W."/>
            <person name="Mao L."/>
            <person name="Kong X."/>
            <person name="Jiao Y."/>
            <person name="Jia J."/>
        </authorList>
    </citation>
    <scope>NUCLEOTIDE SEQUENCE [LARGE SCALE GENOMIC DNA]</scope>
    <source>
        <strain evidence="2">cv. AL8/78</strain>
    </source>
</reference>
<organism evidence="1 2">
    <name type="scientific">Aegilops tauschii subsp. strangulata</name>
    <name type="common">Goatgrass</name>
    <dbReference type="NCBI Taxonomy" id="200361"/>
    <lineage>
        <taxon>Eukaryota</taxon>
        <taxon>Viridiplantae</taxon>
        <taxon>Streptophyta</taxon>
        <taxon>Embryophyta</taxon>
        <taxon>Tracheophyta</taxon>
        <taxon>Spermatophyta</taxon>
        <taxon>Magnoliopsida</taxon>
        <taxon>Liliopsida</taxon>
        <taxon>Poales</taxon>
        <taxon>Poaceae</taxon>
        <taxon>BOP clade</taxon>
        <taxon>Pooideae</taxon>
        <taxon>Triticodae</taxon>
        <taxon>Triticeae</taxon>
        <taxon>Triticinae</taxon>
        <taxon>Aegilops</taxon>
    </lineage>
</organism>
<reference evidence="1" key="5">
    <citation type="journal article" date="2021" name="G3 (Bethesda)">
        <title>Aegilops tauschii genome assembly Aet v5.0 features greater sequence contiguity and improved annotation.</title>
        <authorList>
            <person name="Wang L."/>
            <person name="Zhu T."/>
            <person name="Rodriguez J.C."/>
            <person name="Deal K.R."/>
            <person name="Dubcovsky J."/>
            <person name="McGuire P.E."/>
            <person name="Lux T."/>
            <person name="Spannagl M."/>
            <person name="Mayer K.F.X."/>
            <person name="Baldrich P."/>
            <person name="Meyers B.C."/>
            <person name="Huo N."/>
            <person name="Gu Y.Q."/>
            <person name="Zhou H."/>
            <person name="Devos K.M."/>
            <person name="Bennetzen J.L."/>
            <person name="Unver T."/>
            <person name="Budak H."/>
            <person name="Gulick P.J."/>
            <person name="Galiba G."/>
            <person name="Kalapos B."/>
            <person name="Nelson D.R."/>
            <person name="Li P."/>
            <person name="You F.M."/>
            <person name="Luo M.C."/>
            <person name="Dvorak J."/>
        </authorList>
    </citation>
    <scope>NUCLEOTIDE SEQUENCE [LARGE SCALE GENOMIC DNA]</scope>
    <source>
        <strain evidence="1">cv. AL8/78</strain>
    </source>
</reference>
<reference evidence="1" key="4">
    <citation type="submission" date="2019-03" db="UniProtKB">
        <authorList>
            <consortium name="EnsemblPlants"/>
        </authorList>
    </citation>
    <scope>IDENTIFICATION</scope>
</reference>
<accession>A0A453QLV7</accession>
<reference evidence="2" key="1">
    <citation type="journal article" date="2014" name="Science">
        <title>Ancient hybridizations among the ancestral genomes of bread wheat.</title>
        <authorList>
            <consortium name="International Wheat Genome Sequencing Consortium,"/>
            <person name="Marcussen T."/>
            <person name="Sandve S.R."/>
            <person name="Heier L."/>
            <person name="Spannagl M."/>
            <person name="Pfeifer M."/>
            <person name="Jakobsen K.S."/>
            <person name="Wulff B.B."/>
            <person name="Steuernagel B."/>
            <person name="Mayer K.F."/>
            <person name="Olsen O.A."/>
        </authorList>
    </citation>
    <scope>NUCLEOTIDE SEQUENCE [LARGE SCALE GENOMIC DNA]</scope>
    <source>
        <strain evidence="2">cv. AL8/78</strain>
    </source>
</reference>
<dbReference type="PANTHER" id="PTHR33087:SF47">
    <property type="entry name" value="DUF4283 DOMAIN-CONTAINING PROTEIN"/>
    <property type="match status" value="1"/>
</dbReference>
<dbReference type="Gramene" id="AET7Gv20235000.1">
    <property type="protein sequence ID" value="AET7Gv20235000.1"/>
    <property type="gene ID" value="AET7Gv20235000"/>
</dbReference>
<dbReference type="InterPro" id="IPR053253">
    <property type="entry name" value="Sex_diff_modulator"/>
</dbReference>
<evidence type="ECO:0000313" key="1">
    <source>
        <dbReference type="EnsemblPlants" id="AET7Gv20235000.1"/>
    </source>
</evidence>
<dbReference type="EnsemblPlants" id="AET7Gv20235000.1">
    <property type="protein sequence ID" value="AET7Gv20235000.1"/>
    <property type="gene ID" value="AET7Gv20235000"/>
</dbReference>
<dbReference type="Proteomes" id="UP000015105">
    <property type="component" value="Chromosome 7D"/>
</dbReference>